<evidence type="ECO:0000313" key="3">
    <source>
        <dbReference type="Proteomes" id="UP000323386"/>
    </source>
</evidence>
<evidence type="ECO:0000256" key="1">
    <source>
        <dbReference type="SAM" id="MobiDB-lite"/>
    </source>
</evidence>
<dbReference type="AlphaFoldDB" id="A0A5C3EYM6"/>
<keyword evidence="3" id="KW-1185">Reference proteome</keyword>
<evidence type="ECO:0000313" key="2">
    <source>
        <dbReference type="EMBL" id="SPO36756.1"/>
    </source>
</evidence>
<dbReference type="EMBL" id="OOIP01000005">
    <property type="protein sequence ID" value="SPO36756.1"/>
    <property type="molecule type" value="Genomic_DNA"/>
</dbReference>
<organism evidence="2 3">
    <name type="scientific">Pseudozyma flocculosa</name>
    <dbReference type="NCBI Taxonomy" id="84751"/>
    <lineage>
        <taxon>Eukaryota</taxon>
        <taxon>Fungi</taxon>
        <taxon>Dikarya</taxon>
        <taxon>Basidiomycota</taxon>
        <taxon>Ustilaginomycotina</taxon>
        <taxon>Ustilaginomycetes</taxon>
        <taxon>Ustilaginales</taxon>
        <taxon>Ustilaginaceae</taxon>
        <taxon>Pseudozyma</taxon>
    </lineage>
</organism>
<feature type="compositionally biased region" description="Polar residues" evidence="1">
    <location>
        <begin position="234"/>
        <end position="261"/>
    </location>
</feature>
<feature type="compositionally biased region" description="Basic residues" evidence="1">
    <location>
        <begin position="265"/>
        <end position="288"/>
    </location>
</feature>
<accession>A0A5C3EYM6</accession>
<dbReference type="Proteomes" id="UP000323386">
    <property type="component" value="Unassembled WGS sequence"/>
</dbReference>
<feature type="region of interest" description="Disordered" evidence="1">
    <location>
        <begin position="225"/>
        <end position="288"/>
    </location>
</feature>
<proteinExistence type="predicted"/>
<sequence>MNEPNTRSSSLLPLWEGRHPNPTYPRPLPIRPAATAFLSRQANSTALLCGKLFLGPRSSPTAFDLLLKNGAVPNDVDTNNTIDRPTPFAAWPKRRAQTMPGTSQPVRCPLKIGSGADHPSIPRRRRSNPLALQAASESRSTTLRADRPRSERQDDGDGWTVRGDAGTSPSVAVMRNGASKGHPRVAWHTRNAYFSSGRLPDPSRPKAMQPRHAACQERSLRVGLAESKAIPFQTGRQRANKQQTRTASHPNTSRATGPPRNTTAVRRRSQARTRAKASQAKRQRAKSE</sequence>
<protein>
    <submittedName>
        <fullName evidence="2">Uncharacterized protein</fullName>
    </submittedName>
</protein>
<feature type="compositionally biased region" description="Basic and acidic residues" evidence="1">
    <location>
        <begin position="144"/>
        <end position="155"/>
    </location>
</feature>
<reference evidence="2" key="1">
    <citation type="submission" date="2018-03" db="EMBL/GenBank/DDBJ databases">
        <authorList>
            <person name="Guldener U."/>
        </authorList>
    </citation>
    <scope>NUCLEOTIDE SEQUENCE [LARGE SCALE GENOMIC DNA]</scope>
    <source>
        <strain evidence="2">DAOM196992</strain>
    </source>
</reference>
<gene>
    <name evidence="2" type="ORF">PSFLO_02227</name>
</gene>
<feature type="region of interest" description="Disordered" evidence="1">
    <location>
        <begin position="94"/>
        <end position="184"/>
    </location>
</feature>
<name>A0A5C3EYM6_9BASI</name>